<dbReference type="SUPFAM" id="SSF52317">
    <property type="entry name" value="Class I glutamine amidotransferase-like"/>
    <property type="match status" value="1"/>
</dbReference>
<feature type="region of interest" description="Disordered" evidence="1">
    <location>
        <begin position="1"/>
        <end position="58"/>
    </location>
</feature>
<evidence type="ECO:0000256" key="1">
    <source>
        <dbReference type="SAM" id="MobiDB-lite"/>
    </source>
</evidence>
<dbReference type="Pfam" id="PF07722">
    <property type="entry name" value="Peptidase_C26"/>
    <property type="match status" value="1"/>
</dbReference>
<proteinExistence type="predicted"/>
<feature type="compositionally biased region" description="Basic and acidic residues" evidence="1">
    <location>
        <begin position="1"/>
        <end position="11"/>
    </location>
</feature>
<dbReference type="PANTHER" id="PTHR43235">
    <property type="entry name" value="GLUTAMINE AMIDOTRANSFERASE PB2B2.05-RELATED"/>
    <property type="match status" value="1"/>
</dbReference>
<dbReference type="InterPro" id="IPR011697">
    <property type="entry name" value="Peptidase_C26"/>
</dbReference>
<sequence>MAARCRSRDPAPDPARPGRRTGADRPRRRRRPPGGLPAVRRPRSPGVPDGPGRVGSVSTARPVVGVVAGRHQVPRSWGTLPVQGMTAWVPGPVAAAGGLPLVLPVLPTEALPVTELLAPVDALLLAGGGDLDPATYGERPHPSTADVDRLRDEIEIALAREAIERGVPLLGLCRGMQVLNVALGGRLHQDIAGHALPPPGTHPVRTAAGSLARHLLGEQVDVSSLHHQAVSGLGDGVRATARAGDGVVEALELPGRPVLGVQWHPELQPGEGQKALFDWLVRSARP</sequence>
<reference evidence="2 3" key="1">
    <citation type="submission" date="2018-05" db="EMBL/GenBank/DDBJ databases">
        <title>Nocardioides silvaticus genome.</title>
        <authorList>
            <person name="Li C."/>
            <person name="Wang G."/>
        </authorList>
    </citation>
    <scope>NUCLEOTIDE SEQUENCE [LARGE SCALE GENOMIC DNA]</scope>
    <source>
        <strain evidence="2 3">CCTCC AB 2018079</strain>
    </source>
</reference>
<dbReference type="GO" id="GO:0006598">
    <property type="term" value="P:polyamine catabolic process"/>
    <property type="evidence" value="ECO:0007669"/>
    <property type="project" value="TreeGrafter"/>
</dbReference>
<accession>A0A316TKL5</accession>
<dbReference type="PROSITE" id="PS51273">
    <property type="entry name" value="GATASE_TYPE_1"/>
    <property type="match status" value="1"/>
</dbReference>
<dbReference type="InterPro" id="IPR044668">
    <property type="entry name" value="PuuD-like"/>
</dbReference>
<keyword evidence="2" id="KW-0378">Hydrolase</keyword>
<evidence type="ECO:0000313" key="3">
    <source>
        <dbReference type="Proteomes" id="UP000245507"/>
    </source>
</evidence>
<dbReference type="PANTHER" id="PTHR43235:SF1">
    <property type="entry name" value="GLUTAMINE AMIDOTRANSFERASE PB2B2.05-RELATED"/>
    <property type="match status" value="1"/>
</dbReference>
<comment type="caution">
    <text evidence="2">The sequence shown here is derived from an EMBL/GenBank/DDBJ whole genome shotgun (WGS) entry which is preliminary data.</text>
</comment>
<dbReference type="AlphaFoldDB" id="A0A316TKL5"/>
<evidence type="ECO:0000313" key="2">
    <source>
        <dbReference type="EMBL" id="PWN04151.1"/>
    </source>
</evidence>
<dbReference type="GO" id="GO:0033969">
    <property type="term" value="F:gamma-glutamyl-gamma-aminobutyrate hydrolase activity"/>
    <property type="evidence" value="ECO:0007669"/>
    <property type="project" value="TreeGrafter"/>
</dbReference>
<organism evidence="2 3">
    <name type="scientific">Nocardioides silvaticus</name>
    <dbReference type="NCBI Taxonomy" id="2201891"/>
    <lineage>
        <taxon>Bacteria</taxon>
        <taxon>Bacillati</taxon>
        <taxon>Actinomycetota</taxon>
        <taxon>Actinomycetes</taxon>
        <taxon>Propionibacteriales</taxon>
        <taxon>Nocardioidaceae</taxon>
        <taxon>Nocardioides</taxon>
    </lineage>
</organism>
<dbReference type="GO" id="GO:0005829">
    <property type="term" value="C:cytosol"/>
    <property type="evidence" value="ECO:0007669"/>
    <property type="project" value="TreeGrafter"/>
</dbReference>
<gene>
    <name evidence="2" type="ORF">DJ010_00350</name>
</gene>
<dbReference type="CDD" id="cd01745">
    <property type="entry name" value="GATase1_2"/>
    <property type="match status" value="1"/>
</dbReference>
<dbReference type="InterPro" id="IPR029062">
    <property type="entry name" value="Class_I_gatase-like"/>
</dbReference>
<name>A0A316TKL5_9ACTN</name>
<keyword evidence="3" id="KW-1185">Reference proteome</keyword>
<dbReference type="Proteomes" id="UP000245507">
    <property type="component" value="Unassembled WGS sequence"/>
</dbReference>
<dbReference type="Gene3D" id="3.40.50.880">
    <property type="match status" value="1"/>
</dbReference>
<dbReference type="EMBL" id="QGDD01000001">
    <property type="protein sequence ID" value="PWN04151.1"/>
    <property type="molecule type" value="Genomic_DNA"/>
</dbReference>
<protein>
    <submittedName>
        <fullName evidence="2">Gamma-glutamyl-gamma-aminobutyrate hydrolase</fullName>
    </submittedName>
</protein>